<dbReference type="InterPro" id="IPR036291">
    <property type="entry name" value="NAD(P)-bd_dom_sf"/>
</dbReference>
<dbReference type="AlphaFoldDB" id="X1N7J4"/>
<evidence type="ECO:0000259" key="1">
    <source>
        <dbReference type="Pfam" id="PF01370"/>
    </source>
</evidence>
<organism evidence="2">
    <name type="scientific">marine sediment metagenome</name>
    <dbReference type="NCBI Taxonomy" id="412755"/>
    <lineage>
        <taxon>unclassified sequences</taxon>
        <taxon>metagenomes</taxon>
        <taxon>ecological metagenomes</taxon>
    </lineage>
</organism>
<proteinExistence type="predicted"/>
<comment type="caution">
    <text evidence="2">The sequence shown here is derived from an EMBL/GenBank/DDBJ whole genome shotgun (WGS) entry which is preliminary data.</text>
</comment>
<dbReference type="PANTHER" id="PTHR43238:SF1">
    <property type="entry name" value="GDP-L-FUCOSE SYNTHASE"/>
    <property type="match status" value="1"/>
</dbReference>
<accession>X1N7J4</accession>
<dbReference type="SUPFAM" id="SSF51735">
    <property type="entry name" value="NAD(P)-binding Rossmann-fold domains"/>
    <property type="match status" value="1"/>
</dbReference>
<dbReference type="PANTHER" id="PTHR43238">
    <property type="entry name" value="GDP-L-FUCOSE SYNTHASE"/>
    <property type="match status" value="1"/>
</dbReference>
<sequence>MSLKIKKIFVPGGTGFLGKRVLKRLEEEKLPYVTTSKSLGVDFRNYSQTENYFFKNKPNIIINCAAYVGGIKFGMEHEGEIYLNNTLINLNLFECARKFGVERIVNPISNCSYPDVLQKDFKENEWWDGPLHRSVLVYGFVKKATWVLSEAYKSQ</sequence>
<evidence type="ECO:0000313" key="2">
    <source>
        <dbReference type="EMBL" id="GAI14604.1"/>
    </source>
</evidence>
<dbReference type="Gene3D" id="3.40.50.720">
    <property type="entry name" value="NAD(P)-binding Rossmann-like Domain"/>
    <property type="match status" value="1"/>
</dbReference>
<feature type="non-terminal residue" evidence="2">
    <location>
        <position position="155"/>
    </location>
</feature>
<dbReference type="EMBL" id="BARV01007934">
    <property type="protein sequence ID" value="GAI14604.1"/>
    <property type="molecule type" value="Genomic_DNA"/>
</dbReference>
<protein>
    <recommendedName>
        <fullName evidence="1">NAD-dependent epimerase/dehydratase domain-containing protein</fullName>
    </recommendedName>
</protein>
<feature type="domain" description="NAD-dependent epimerase/dehydratase" evidence="1">
    <location>
        <begin position="8"/>
        <end position="153"/>
    </location>
</feature>
<dbReference type="Pfam" id="PF01370">
    <property type="entry name" value="Epimerase"/>
    <property type="match status" value="1"/>
</dbReference>
<dbReference type="GO" id="GO:0050577">
    <property type="term" value="F:GDP-L-fucose synthase activity"/>
    <property type="evidence" value="ECO:0007669"/>
    <property type="project" value="TreeGrafter"/>
</dbReference>
<name>X1N7J4_9ZZZZ</name>
<gene>
    <name evidence="2" type="ORF">S06H3_16071</name>
</gene>
<reference evidence="2" key="1">
    <citation type="journal article" date="2014" name="Front. Microbiol.">
        <title>High frequency of phylogenetically diverse reductive dehalogenase-homologous genes in deep subseafloor sedimentary metagenomes.</title>
        <authorList>
            <person name="Kawai M."/>
            <person name="Futagami T."/>
            <person name="Toyoda A."/>
            <person name="Takaki Y."/>
            <person name="Nishi S."/>
            <person name="Hori S."/>
            <person name="Arai W."/>
            <person name="Tsubouchi T."/>
            <person name="Morono Y."/>
            <person name="Uchiyama I."/>
            <person name="Ito T."/>
            <person name="Fujiyama A."/>
            <person name="Inagaki F."/>
            <person name="Takami H."/>
        </authorList>
    </citation>
    <scope>NUCLEOTIDE SEQUENCE</scope>
    <source>
        <strain evidence="2">Expedition CK06-06</strain>
    </source>
</reference>
<dbReference type="InterPro" id="IPR001509">
    <property type="entry name" value="Epimerase_deHydtase"/>
</dbReference>